<dbReference type="STRING" id="1848.SAMN05443637_12024"/>
<dbReference type="PANTHER" id="PTHR43194">
    <property type="entry name" value="HYDROLASE ALPHA/BETA FOLD FAMILY"/>
    <property type="match status" value="1"/>
</dbReference>
<evidence type="ECO:0000313" key="3">
    <source>
        <dbReference type="Proteomes" id="UP000184363"/>
    </source>
</evidence>
<dbReference type="InterPro" id="IPR050228">
    <property type="entry name" value="Carboxylesterase_BioH"/>
</dbReference>
<dbReference type="InterPro" id="IPR029058">
    <property type="entry name" value="AB_hydrolase_fold"/>
</dbReference>
<dbReference type="SUPFAM" id="SSF53474">
    <property type="entry name" value="alpha/beta-Hydrolases"/>
    <property type="match status" value="1"/>
</dbReference>
<dbReference type="PANTHER" id="PTHR43194:SF2">
    <property type="entry name" value="PEROXISOMAL MEMBRANE PROTEIN LPX1"/>
    <property type="match status" value="1"/>
</dbReference>
<feature type="domain" description="AB hydrolase-1" evidence="1">
    <location>
        <begin position="24"/>
        <end position="249"/>
    </location>
</feature>
<keyword evidence="3" id="KW-1185">Reference proteome</keyword>
<dbReference type="EMBL" id="FRAP01000020">
    <property type="protein sequence ID" value="SHL17826.1"/>
    <property type="molecule type" value="Genomic_DNA"/>
</dbReference>
<protein>
    <submittedName>
        <fullName evidence="2">Pimeloyl-ACP methyl ester carboxylesterase</fullName>
    </submittedName>
</protein>
<sequence length="265" mass="28710">MHTLSRPGGVLAFDDDGPDGPAPLLFVHGMPFDRTMWRDHVDRYAAERRVIVPDLRGFGRSSGPPASWAGYADDLATLLADRRVPPAVVVGFSMGGLVALDLQDRYPHLVAGLALVDTTAGPDPDPAARHALADRLEREGMDPYTVETLYRMVRPDCSERIVEHVLAMMRDADPAGVAAAHRLRAWCPDHRDRLAGIAVPTAVIVGADDELTPLPAAEELAQIPGAELTVVERAAHMPPVERPDVFAAALDRLLARVDRRVRPAA</sequence>
<dbReference type="RefSeq" id="WP_073459415.1">
    <property type="nucleotide sequence ID" value="NZ_FRAP01000020.1"/>
</dbReference>
<gene>
    <name evidence="2" type="ORF">SAMN05443637_12024</name>
</gene>
<dbReference type="PRINTS" id="PR00111">
    <property type="entry name" value="ABHYDROLASE"/>
</dbReference>
<dbReference type="Pfam" id="PF12697">
    <property type="entry name" value="Abhydrolase_6"/>
    <property type="match status" value="1"/>
</dbReference>
<accession>A0A1M6YHU2</accession>
<evidence type="ECO:0000313" key="2">
    <source>
        <dbReference type="EMBL" id="SHL17826.1"/>
    </source>
</evidence>
<organism evidence="2 3">
    <name type="scientific">Pseudonocardia thermophila</name>
    <dbReference type="NCBI Taxonomy" id="1848"/>
    <lineage>
        <taxon>Bacteria</taxon>
        <taxon>Bacillati</taxon>
        <taxon>Actinomycetota</taxon>
        <taxon>Actinomycetes</taxon>
        <taxon>Pseudonocardiales</taxon>
        <taxon>Pseudonocardiaceae</taxon>
        <taxon>Pseudonocardia</taxon>
    </lineage>
</organism>
<proteinExistence type="predicted"/>
<reference evidence="2 3" key="1">
    <citation type="submission" date="2016-11" db="EMBL/GenBank/DDBJ databases">
        <authorList>
            <person name="Jaros S."/>
            <person name="Januszkiewicz K."/>
            <person name="Wedrychowicz H."/>
        </authorList>
    </citation>
    <scope>NUCLEOTIDE SEQUENCE [LARGE SCALE GENOMIC DNA]</scope>
    <source>
        <strain evidence="2 3">DSM 43832</strain>
    </source>
</reference>
<dbReference type="OrthoDB" id="9785847at2"/>
<name>A0A1M6YHU2_PSETH</name>
<dbReference type="GO" id="GO:0003824">
    <property type="term" value="F:catalytic activity"/>
    <property type="evidence" value="ECO:0007669"/>
    <property type="project" value="UniProtKB-ARBA"/>
</dbReference>
<dbReference type="InterPro" id="IPR000073">
    <property type="entry name" value="AB_hydrolase_1"/>
</dbReference>
<dbReference type="Proteomes" id="UP000184363">
    <property type="component" value="Unassembled WGS sequence"/>
</dbReference>
<dbReference type="AlphaFoldDB" id="A0A1M6YHU2"/>
<evidence type="ECO:0000259" key="1">
    <source>
        <dbReference type="Pfam" id="PF12697"/>
    </source>
</evidence>
<dbReference type="Gene3D" id="3.40.50.1820">
    <property type="entry name" value="alpha/beta hydrolase"/>
    <property type="match status" value="1"/>
</dbReference>